<evidence type="ECO:0000313" key="2">
    <source>
        <dbReference type="Proteomes" id="UP000028582"/>
    </source>
</evidence>
<dbReference type="EMBL" id="ANJA01004383">
    <property type="protein sequence ID" value="ETO59119.1"/>
    <property type="molecule type" value="Genomic_DNA"/>
</dbReference>
<accession>A0A080YXK8</accession>
<name>A0A080YXK8_PHYNI</name>
<gene>
    <name evidence="1" type="ORF">F444_22506</name>
</gene>
<proteinExistence type="predicted"/>
<reference evidence="1 2" key="1">
    <citation type="submission" date="2013-11" db="EMBL/GenBank/DDBJ databases">
        <title>The Genome Sequence of Phytophthora parasitica P1976.</title>
        <authorList>
            <consortium name="The Broad Institute Genomics Platform"/>
            <person name="Russ C."/>
            <person name="Tyler B."/>
            <person name="Panabieres F."/>
            <person name="Shan W."/>
            <person name="Tripathy S."/>
            <person name="Grunwald N."/>
            <person name="Machado M."/>
            <person name="Johnson C.S."/>
            <person name="Walker B."/>
            <person name="Young S."/>
            <person name="Zeng Q."/>
            <person name="Gargeya S."/>
            <person name="Fitzgerald M."/>
            <person name="Haas B."/>
            <person name="Abouelleil A."/>
            <person name="Allen A.W."/>
            <person name="Alvarado L."/>
            <person name="Arachchi H.M."/>
            <person name="Berlin A.M."/>
            <person name="Chapman S.B."/>
            <person name="Gainer-Dewar J."/>
            <person name="Goldberg J."/>
            <person name="Griggs A."/>
            <person name="Gujja S."/>
            <person name="Hansen M."/>
            <person name="Howarth C."/>
            <person name="Imamovic A."/>
            <person name="Ireland A."/>
            <person name="Larimer J."/>
            <person name="McCowan C."/>
            <person name="Murphy C."/>
            <person name="Pearson M."/>
            <person name="Poon T.W."/>
            <person name="Priest M."/>
            <person name="Roberts A."/>
            <person name="Saif S."/>
            <person name="Shea T."/>
            <person name="Sisk P."/>
            <person name="Sykes S."/>
            <person name="Wortman J."/>
            <person name="Nusbaum C."/>
            <person name="Birren B."/>
        </authorList>
    </citation>
    <scope>NUCLEOTIDE SEQUENCE [LARGE SCALE GENOMIC DNA]</scope>
    <source>
        <strain evidence="1 2">P1976</strain>
    </source>
</reference>
<protein>
    <submittedName>
        <fullName evidence="1">Uncharacterized protein</fullName>
    </submittedName>
</protein>
<organism evidence="1 2">
    <name type="scientific">Phytophthora nicotianae P1976</name>
    <dbReference type="NCBI Taxonomy" id="1317066"/>
    <lineage>
        <taxon>Eukaryota</taxon>
        <taxon>Sar</taxon>
        <taxon>Stramenopiles</taxon>
        <taxon>Oomycota</taxon>
        <taxon>Peronosporomycetes</taxon>
        <taxon>Peronosporales</taxon>
        <taxon>Peronosporaceae</taxon>
        <taxon>Phytophthora</taxon>
    </lineage>
</organism>
<comment type="caution">
    <text evidence="1">The sequence shown here is derived from an EMBL/GenBank/DDBJ whole genome shotgun (WGS) entry which is preliminary data.</text>
</comment>
<evidence type="ECO:0000313" key="1">
    <source>
        <dbReference type="EMBL" id="ETO59119.1"/>
    </source>
</evidence>
<dbReference type="AlphaFoldDB" id="A0A080YXK8"/>
<dbReference type="Proteomes" id="UP000028582">
    <property type="component" value="Unassembled WGS sequence"/>
</dbReference>
<sequence length="78" mass="8616">MEQLILEEVGRNLWGLSGVRAQESSAGSHKLALRTQHGGFKAEVLKTMVEKDCVKLYNASGSSHRHRGNAIKARRTTL</sequence>